<protein>
    <submittedName>
        <fullName evidence="1">Uncharacterized protein</fullName>
    </submittedName>
</protein>
<sequence>MVAWNSALSLCKPLVSFHLVEFNQYLVFVDVSLILSGPLRTAVHSLEKKGINGYRERHKLMEKHYGRQPLELHLLVS</sequence>
<organism evidence="1 2">
    <name type="scientific">Brassica rapa subsp. trilocularis</name>
    <dbReference type="NCBI Taxonomy" id="1813537"/>
    <lineage>
        <taxon>Eukaryota</taxon>
        <taxon>Viridiplantae</taxon>
        <taxon>Streptophyta</taxon>
        <taxon>Embryophyta</taxon>
        <taxon>Tracheophyta</taxon>
        <taxon>Spermatophyta</taxon>
        <taxon>Magnoliopsida</taxon>
        <taxon>eudicotyledons</taxon>
        <taxon>Gunneridae</taxon>
        <taxon>Pentapetalae</taxon>
        <taxon>rosids</taxon>
        <taxon>malvids</taxon>
        <taxon>Brassicales</taxon>
        <taxon>Brassicaceae</taxon>
        <taxon>Brassiceae</taxon>
        <taxon>Brassica</taxon>
    </lineage>
</organism>
<comment type="caution">
    <text evidence="1">The sequence shown here is derived from an EMBL/GenBank/DDBJ whole genome shotgun (WGS) entry which is preliminary data.</text>
</comment>
<gene>
    <name evidence="1" type="primary">A02p047290.1_BraROA</name>
    <name evidence="1" type="ORF">IGI04_007919</name>
</gene>
<reference evidence="1 2" key="1">
    <citation type="submission" date="2021-03" db="EMBL/GenBank/DDBJ databases">
        <authorList>
            <person name="King G.J."/>
            <person name="Bancroft I."/>
            <person name="Baten A."/>
            <person name="Bloomfield J."/>
            <person name="Borpatragohain P."/>
            <person name="He Z."/>
            <person name="Irish N."/>
            <person name="Irwin J."/>
            <person name="Liu K."/>
            <person name="Mauleon R.P."/>
            <person name="Moore J."/>
            <person name="Morris R."/>
            <person name="Ostergaard L."/>
            <person name="Wang B."/>
            <person name="Wells R."/>
        </authorList>
    </citation>
    <scope>NUCLEOTIDE SEQUENCE [LARGE SCALE GENOMIC DNA]</scope>
    <source>
        <strain evidence="1">R-o-18</strain>
        <tissue evidence="1">Leaf</tissue>
    </source>
</reference>
<evidence type="ECO:0000313" key="1">
    <source>
        <dbReference type="EMBL" id="KAG5411600.1"/>
    </source>
</evidence>
<name>A0ABQ7NLC1_BRACM</name>
<proteinExistence type="predicted"/>
<dbReference type="EMBL" id="JADBGQ010000002">
    <property type="protein sequence ID" value="KAG5411600.1"/>
    <property type="molecule type" value="Genomic_DNA"/>
</dbReference>
<keyword evidence="2" id="KW-1185">Reference proteome</keyword>
<evidence type="ECO:0000313" key="2">
    <source>
        <dbReference type="Proteomes" id="UP000823674"/>
    </source>
</evidence>
<accession>A0ABQ7NLC1</accession>
<dbReference type="Proteomes" id="UP000823674">
    <property type="component" value="Chromosome A02"/>
</dbReference>